<dbReference type="RefSeq" id="WP_152536640.1">
    <property type="nucleotide sequence ID" value="NZ_CP087678.1"/>
</dbReference>
<protein>
    <submittedName>
        <fullName evidence="1">Uncharacterized protein</fullName>
    </submittedName>
</protein>
<evidence type="ECO:0000313" key="2">
    <source>
        <dbReference type="Proteomes" id="UP001430701"/>
    </source>
</evidence>
<keyword evidence="2" id="KW-1185">Reference proteome</keyword>
<name>A0ABS8TV64_9GAMM</name>
<accession>A0ABS8TV64</accession>
<proteinExistence type="predicted"/>
<gene>
    <name evidence="1" type="ORF">LPH55_11300</name>
</gene>
<evidence type="ECO:0000313" key="1">
    <source>
        <dbReference type="EMBL" id="MCD8474026.1"/>
    </source>
</evidence>
<reference evidence="1" key="1">
    <citation type="submission" date="2021-11" db="EMBL/GenBank/DDBJ databases">
        <title>Genome sequence of Xylella taiwanensis PLS432.</title>
        <authorList>
            <person name="Weng L.-W."/>
            <person name="Su C.-C."/>
            <person name="Tsai C.-W."/>
            <person name="Kuo C.-H."/>
        </authorList>
    </citation>
    <scope>NUCLEOTIDE SEQUENCE</scope>
    <source>
        <strain evidence="1">PLS432</strain>
    </source>
</reference>
<sequence>MLIFRDGKPCKGMSYHPSVITYRMFLRDHISSLTLVLDRLDEIVLKADCALDDLAGLDGTRSVRLADEFLTTVFSAYVACRALIEH</sequence>
<dbReference type="EMBL" id="JAJPPU010000004">
    <property type="protein sequence ID" value="MCD8474026.1"/>
    <property type="molecule type" value="Genomic_DNA"/>
</dbReference>
<dbReference type="Proteomes" id="UP001430701">
    <property type="component" value="Unassembled WGS sequence"/>
</dbReference>
<comment type="caution">
    <text evidence="1">The sequence shown here is derived from an EMBL/GenBank/DDBJ whole genome shotgun (WGS) entry which is preliminary data.</text>
</comment>
<organism evidence="1 2">
    <name type="scientific">Xylella taiwanensis</name>
    <dbReference type="NCBI Taxonomy" id="1444770"/>
    <lineage>
        <taxon>Bacteria</taxon>
        <taxon>Pseudomonadati</taxon>
        <taxon>Pseudomonadota</taxon>
        <taxon>Gammaproteobacteria</taxon>
        <taxon>Lysobacterales</taxon>
        <taxon>Lysobacteraceae</taxon>
        <taxon>Xylella</taxon>
    </lineage>
</organism>